<reference evidence="3" key="1">
    <citation type="submission" date="2024-04" db="EMBL/GenBank/DDBJ databases">
        <title>Salinicola lusitanus LLJ914,a marine bacterium isolated from the Okinawa Trough.</title>
        <authorList>
            <person name="Li J."/>
        </authorList>
    </citation>
    <scope>NUCLEOTIDE SEQUENCE [LARGE SCALE GENOMIC DNA]</scope>
</reference>
<evidence type="ECO:0008006" key="4">
    <source>
        <dbReference type="Google" id="ProtNLM"/>
    </source>
</evidence>
<proteinExistence type="predicted"/>
<accession>A0AAW0P1W0</accession>
<evidence type="ECO:0000313" key="3">
    <source>
        <dbReference type="Proteomes" id="UP001460270"/>
    </source>
</evidence>
<evidence type="ECO:0000313" key="2">
    <source>
        <dbReference type="EMBL" id="KAK7910030.1"/>
    </source>
</evidence>
<organism evidence="2 3">
    <name type="scientific">Mugilogobius chulae</name>
    <name type="common">yellowstripe goby</name>
    <dbReference type="NCBI Taxonomy" id="88201"/>
    <lineage>
        <taxon>Eukaryota</taxon>
        <taxon>Metazoa</taxon>
        <taxon>Chordata</taxon>
        <taxon>Craniata</taxon>
        <taxon>Vertebrata</taxon>
        <taxon>Euteleostomi</taxon>
        <taxon>Actinopterygii</taxon>
        <taxon>Neopterygii</taxon>
        <taxon>Teleostei</taxon>
        <taxon>Neoteleostei</taxon>
        <taxon>Acanthomorphata</taxon>
        <taxon>Gobiaria</taxon>
        <taxon>Gobiiformes</taxon>
        <taxon>Gobioidei</taxon>
        <taxon>Gobiidae</taxon>
        <taxon>Gobionellinae</taxon>
        <taxon>Mugilogobius</taxon>
    </lineage>
</organism>
<protein>
    <recommendedName>
        <fullName evidence="4">PiggyBac transposable element-derived protein domain-containing protein</fullName>
    </recommendedName>
</protein>
<dbReference type="PANTHER" id="PTHR46599">
    <property type="entry name" value="PIGGYBAC TRANSPOSABLE ELEMENT-DERIVED PROTEIN 4"/>
    <property type="match status" value="1"/>
</dbReference>
<evidence type="ECO:0000256" key="1">
    <source>
        <dbReference type="SAM" id="MobiDB-lite"/>
    </source>
</evidence>
<dbReference type="EMBL" id="JBBPFD010000010">
    <property type="protein sequence ID" value="KAK7910030.1"/>
    <property type="molecule type" value="Genomic_DNA"/>
</dbReference>
<keyword evidence="3" id="KW-1185">Reference proteome</keyword>
<gene>
    <name evidence="2" type="ORF">WMY93_014714</name>
</gene>
<name>A0AAW0P1W0_9GOBI</name>
<dbReference type="PANTHER" id="PTHR46599:SF6">
    <property type="entry name" value="DUAL SPECIFICITY PHOSPHATASE 26"/>
    <property type="match status" value="1"/>
</dbReference>
<comment type="caution">
    <text evidence="2">The sequence shown here is derived from an EMBL/GenBank/DDBJ whole genome shotgun (WGS) entry which is preliminary data.</text>
</comment>
<sequence>MTARWPLVIFYNILDVSAYNAFVIWTEIFPEWNESKLYKRRIFLEELGKALVTPHIQRRQHLPRTSAAASTVREIQERTAPSTPVREVSEGKRKRKRCQVCRPCDDVDCAHRLGARAPEAGERPCVTIARIHSFQAKEIILQLARQVFPLRHNDKPVYIFRDYPAEITKQRRAFVDVRKRLEGWGARGTWEQVGVPCLRDYNGRPNFVWGDAL</sequence>
<dbReference type="Gene3D" id="3.30.70.1820">
    <property type="entry name" value="L1 transposable element, RRM domain"/>
    <property type="match status" value="1"/>
</dbReference>
<dbReference type="AlphaFoldDB" id="A0AAW0P1W0"/>
<dbReference type="Proteomes" id="UP001460270">
    <property type="component" value="Unassembled WGS sequence"/>
</dbReference>
<feature type="region of interest" description="Disordered" evidence="1">
    <location>
        <begin position="63"/>
        <end position="91"/>
    </location>
</feature>